<dbReference type="EMBL" id="SFCI01000338">
    <property type="protein sequence ID" value="TFY80447.1"/>
    <property type="molecule type" value="Genomic_DNA"/>
</dbReference>
<evidence type="ECO:0000259" key="7">
    <source>
        <dbReference type="Pfam" id="PF00732"/>
    </source>
</evidence>
<keyword evidence="4" id="KW-0732">Signal</keyword>
<dbReference type="InterPro" id="IPR000172">
    <property type="entry name" value="GMC_OxRdtase_N"/>
</dbReference>
<evidence type="ECO:0000256" key="6">
    <source>
        <dbReference type="ARBA" id="ARBA00023002"/>
    </source>
</evidence>
<feature type="domain" description="Glucose-methanol-choline oxidoreductase N-terminal" evidence="7">
    <location>
        <begin position="11"/>
        <end position="138"/>
    </location>
</feature>
<proteinExistence type="inferred from homology"/>
<accession>A0A4Z0A2B1</accession>
<evidence type="ECO:0000256" key="3">
    <source>
        <dbReference type="ARBA" id="ARBA00022630"/>
    </source>
</evidence>
<evidence type="ECO:0000256" key="5">
    <source>
        <dbReference type="ARBA" id="ARBA00022827"/>
    </source>
</evidence>
<dbReference type="PANTHER" id="PTHR11552">
    <property type="entry name" value="GLUCOSE-METHANOL-CHOLINE GMC OXIDOREDUCTASE"/>
    <property type="match status" value="1"/>
</dbReference>
<dbReference type="GO" id="GO:0050660">
    <property type="term" value="F:flavin adenine dinucleotide binding"/>
    <property type="evidence" value="ECO:0007669"/>
    <property type="project" value="InterPro"/>
</dbReference>
<sequence>MVSTQFSPQNFDYIVVGAGTAGAALAMCLSEDPNITVGLIEAGEHVTDMMSIFVPGKSSGGPWPGHARGVPGRSKHSIFVFWFPQTHAHDQKIFEPCGKLVGSSSALNYMAWGRASKAEYDTLEALGNPGRNWEQFLLYLIKDSPHQRLC</sequence>
<evidence type="ECO:0000313" key="9">
    <source>
        <dbReference type="Proteomes" id="UP000298061"/>
    </source>
</evidence>
<keyword evidence="9" id="KW-1185">Reference proteome</keyword>
<evidence type="ECO:0000256" key="1">
    <source>
        <dbReference type="ARBA" id="ARBA00001974"/>
    </source>
</evidence>
<dbReference type="SUPFAM" id="SSF51905">
    <property type="entry name" value="FAD/NAD(P)-binding domain"/>
    <property type="match status" value="1"/>
</dbReference>
<evidence type="ECO:0000313" key="8">
    <source>
        <dbReference type="EMBL" id="TFY80447.1"/>
    </source>
</evidence>
<comment type="cofactor">
    <cofactor evidence="1">
        <name>FAD</name>
        <dbReference type="ChEBI" id="CHEBI:57692"/>
    </cofactor>
</comment>
<dbReference type="Pfam" id="PF00732">
    <property type="entry name" value="GMC_oxred_N"/>
    <property type="match status" value="1"/>
</dbReference>
<dbReference type="InterPro" id="IPR012132">
    <property type="entry name" value="GMC_OxRdtase"/>
</dbReference>
<dbReference type="Gene3D" id="3.50.50.60">
    <property type="entry name" value="FAD/NAD(P)-binding domain"/>
    <property type="match status" value="1"/>
</dbReference>
<reference evidence="8 9" key="1">
    <citation type="submission" date="2019-02" db="EMBL/GenBank/DDBJ databases">
        <title>Genome sequencing of the rare red list fungi Hericium alpestre (H. flagellum).</title>
        <authorList>
            <person name="Buettner E."/>
            <person name="Kellner H."/>
        </authorList>
    </citation>
    <scope>NUCLEOTIDE SEQUENCE [LARGE SCALE GENOMIC DNA]</scope>
    <source>
        <strain evidence="8 9">DSM 108284</strain>
    </source>
</reference>
<dbReference type="PANTHER" id="PTHR11552:SF201">
    <property type="entry name" value="GLUCOSE-METHANOL-CHOLINE OXIDOREDUCTASE N-TERMINAL DOMAIN-CONTAINING PROTEIN"/>
    <property type="match status" value="1"/>
</dbReference>
<keyword evidence="5" id="KW-0274">FAD</keyword>
<dbReference type="STRING" id="135208.A0A4Z0A2B1"/>
<comment type="similarity">
    <text evidence="2">Belongs to the GMC oxidoreductase family.</text>
</comment>
<name>A0A4Z0A2B1_9AGAM</name>
<evidence type="ECO:0000256" key="4">
    <source>
        <dbReference type="ARBA" id="ARBA00022729"/>
    </source>
</evidence>
<evidence type="ECO:0000256" key="2">
    <source>
        <dbReference type="ARBA" id="ARBA00010790"/>
    </source>
</evidence>
<dbReference type="Proteomes" id="UP000298061">
    <property type="component" value="Unassembled WGS sequence"/>
</dbReference>
<dbReference type="AlphaFoldDB" id="A0A4Z0A2B1"/>
<dbReference type="Gene3D" id="3.30.560.10">
    <property type="entry name" value="Glucose Oxidase, domain 3"/>
    <property type="match status" value="1"/>
</dbReference>
<protein>
    <recommendedName>
        <fullName evidence="7">Glucose-methanol-choline oxidoreductase N-terminal domain-containing protein</fullName>
    </recommendedName>
</protein>
<dbReference type="GO" id="GO:0016614">
    <property type="term" value="F:oxidoreductase activity, acting on CH-OH group of donors"/>
    <property type="evidence" value="ECO:0007669"/>
    <property type="project" value="InterPro"/>
</dbReference>
<keyword evidence="3" id="KW-0285">Flavoprotein</keyword>
<keyword evidence="6" id="KW-0560">Oxidoreductase</keyword>
<comment type="caution">
    <text evidence="8">The sequence shown here is derived from an EMBL/GenBank/DDBJ whole genome shotgun (WGS) entry which is preliminary data.</text>
</comment>
<dbReference type="OrthoDB" id="269227at2759"/>
<gene>
    <name evidence="8" type="ORF">EWM64_g3566</name>
</gene>
<dbReference type="InterPro" id="IPR036188">
    <property type="entry name" value="FAD/NAD-bd_sf"/>
</dbReference>
<organism evidence="8 9">
    <name type="scientific">Hericium alpestre</name>
    <dbReference type="NCBI Taxonomy" id="135208"/>
    <lineage>
        <taxon>Eukaryota</taxon>
        <taxon>Fungi</taxon>
        <taxon>Dikarya</taxon>
        <taxon>Basidiomycota</taxon>
        <taxon>Agaricomycotina</taxon>
        <taxon>Agaricomycetes</taxon>
        <taxon>Russulales</taxon>
        <taxon>Hericiaceae</taxon>
        <taxon>Hericium</taxon>
    </lineage>
</organism>